<evidence type="ECO:0000256" key="10">
    <source>
        <dbReference type="PROSITE-ProRule" id="PRU00282"/>
    </source>
</evidence>
<dbReference type="PROSITE" id="PS51257">
    <property type="entry name" value="PROKAR_LIPOPROTEIN"/>
    <property type="match status" value="1"/>
</dbReference>
<protein>
    <recommendedName>
        <fullName evidence="13">Serine hydrolase domain-containing protein</fullName>
    </recommendedName>
</protein>
<dbReference type="Pfam" id="PF00153">
    <property type="entry name" value="Mito_carr"/>
    <property type="match status" value="3"/>
</dbReference>
<evidence type="ECO:0000256" key="6">
    <source>
        <dbReference type="ARBA" id="ARBA00022792"/>
    </source>
</evidence>
<dbReference type="InterPro" id="IPR005645">
    <property type="entry name" value="FSH-like_dom"/>
</dbReference>
<keyword evidence="4 10" id="KW-0812">Transmembrane</keyword>
<feature type="repeat" description="Solcar" evidence="10">
    <location>
        <begin position="10"/>
        <end position="100"/>
    </location>
</feature>
<dbReference type="OrthoDB" id="204711at2759"/>
<evidence type="ECO:0000256" key="5">
    <source>
        <dbReference type="ARBA" id="ARBA00022737"/>
    </source>
</evidence>
<name>A0A9W8K0M3_9AGAR</name>
<dbReference type="GO" id="GO:0005469">
    <property type="term" value="F:succinate:fumarate antiporter activity"/>
    <property type="evidence" value="ECO:0007669"/>
    <property type="project" value="TreeGrafter"/>
</dbReference>
<dbReference type="Gene3D" id="1.50.40.10">
    <property type="entry name" value="Mitochondrial carrier domain"/>
    <property type="match status" value="1"/>
</dbReference>
<keyword evidence="7" id="KW-1133">Transmembrane helix</keyword>
<reference evidence="14" key="1">
    <citation type="submission" date="2022-07" db="EMBL/GenBank/DDBJ databases">
        <title>Genome Sequence of Agrocybe chaxingu.</title>
        <authorList>
            <person name="Buettner E."/>
        </authorList>
    </citation>
    <scope>NUCLEOTIDE SEQUENCE</scope>
    <source>
        <strain evidence="14">MP-N11</strain>
    </source>
</reference>
<dbReference type="InterPro" id="IPR023395">
    <property type="entry name" value="MCP_dom_sf"/>
</dbReference>
<evidence type="ECO:0000256" key="4">
    <source>
        <dbReference type="ARBA" id="ARBA00022692"/>
    </source>
</evidence>
<dbReference type="Gene3D" id="3.40.50.1820">
    <property type="entry name" value="alpha/beta hydrolase"/>
    <property type="match status" value="1"/>
</dbReference>
<evidence type="ECO:0000256" key="3">
    <source>
        <dbReference type="ARBA" id="ARBA00022448"/>
    </source>
</evidence>
<gene>
    <name evidence="14" type="ORF">NLJ89_g5770</name>
</gene>
<dbReference type="InterPro" id="IPR018108">
    <property type="entry name" value="MCP_transmembrane"/>
</dbReference>
<dbReference type="InterPro" id="IPR002067">
    <property type="entry name" value="MCP"/>
</dbReference>
<accession>A0A9W8K0M3</accession>
<feature type="repeat" description="Solcar" evidence="10">
    <location>
        <begin position="221"/>
        <end position="310"/>
    </location>
</feature>
<keyword evidence="3 11" id="KW-0813">Transport</keyword>
<dbReference type="GO" id="GO:0005743">
    <property type="term" value="C:mitochondrial inner membrane"/>
    <property type="evidence" value="ECO:0007669"/>
    <property type="project" value="UniProtKB-SubCell"/>
</dbReference>
<evidence type="ECO:0000256" key="7">
    <source>
        <dbReference type="ARBA" id="ARBA00022989"/>
    </source>
</evidence>
<dbReference type="PROSITE" id="PS50920">
    <property type="entry name" value="SOLCAR"/>
    <property type="match status" value="3"/>
</dbReference>
<evidence type="ECO:0000256" key="8">
    <source>
        <dbReference type="ARBA" id="ARBA00023128"/>
    </source>
</evidence>
<dbReference type="Pfam" id="PF03959">
    <property type="entry name" value="FSH1"/>
    <property type="match status" value="1"/>
</dbReference>
<keyword evidence="9 10" id="KW-0472">Membrane</keyword>
<dbReference type="PANTHER" id="PTHR45788:SF2">
    <property type="entry name" value="SUCCINATE_FUMARATE MITOCHONDRIAL TRANSPORTER"/>
    <property type="match status" value="1"/>
</dbReference>
<evidence type="ECO:0000259" key="13">
    <source>
        <dbReference type="Pfam" id="PF03959"/>
    </source>
</evidence>
<keyword evidence="15" id="KW-1185">Reference proteome</keyword>
<dbReference type="SUPFAM" id="SSF53474">
    <property type="entry name" value="alpha/beta-Hydrolases"/>
    <property type="match status" value="1"/>
</dbReference>
<feature type="region of interest" description="Disordered" evidence="12">
    <location>
        <begin position="555"/>
        <end position="579"/>
    </location>
</feature>
<keyword evidence="6" id="KW-0999">Mitochondrion inner membrane</keyword>
<evidence type="ECO:0000313" key="15">
    <source>
        <dbReference type="Proteomes" id="UP001148786"/>
    </source>
</evidence>
<dbReference type="InterPro" id="IPR049563">
    <property type="entry name" value="TXTP-like"/>
</dbReference>
<evidence type="ECO:0000256" key="12">
    <source>
        <dbReference type="SAM" id="MobiDB-lite"/>
    </source>
</evidence>
<proteinExistence type="inferred from homology"/>
<keyword evidence="8" id="KW-0496">Mitochondrion</keyword>
<keyword evidence="5" id="KW-0677">Repeat</keyword>
<evidence type="ECO:0000256" key="11">
    <source>
        <dbReference type="RuleBase" id="RU000488"/>
    </source>
</evidence>
<evidence type="ECO:0000256" key="2">
    <source>
        <dbReference type="ARBA" id="ARBA00006375"/>
    </source>
</evidence>
<dbReference type="SUPFAM" id="SSF103506">
    <property type="entry name" value="Mitochondrial carrier"/>
    <property type="match status" value="1"/>
</dbReference>
<dbReference type="PANTHER" id="PTHR45788">
    <property type="entry name" value="SUCCINATE/FUMARATE MITOCHONDRIAL TRANSPORTER-RELATED"/>
    <property type="match status" value="1"/>
</dbReference>
<dbReference type="InterPro" id="IPR029058">
    <property type="entry name" value="AB_hydrolase_fold"/>
</dbReference>
<comment type="subcellular location">
    <subcellularLocation>
        <location evidence="1">Mitochondrion inner membrane</location>
        <topology evidence="1">Multi-pass membrane protein</topology>
    </subcellularLocation>
</comment>
<organism evidence="14 15">
    <name type="scientific">Agrocybe chaxingu</name>
    <dbReference type="NCBI Taxonomy" id="84603"/>
    <lineage>
        <taxon>Eukaryota</taxon>
        <taxon>Fungi</taxon>
        <taxon>Dikarya</taxon>
        <taxon>Basidiomycota</taxon>
        <taxon>Agaricomycotina</taxon>
        <taxon>Agaricomycetes</taxon>
        <taxon>Agaricomycetidae</taxon>
        <taxon>Agaricales</taxon>
        <taxon>Agaricineae</taxon>
        <taxon>Strophariaceae</taxon>
        <taxon>Agrocybe</taxon>
    </lineage>
</organism>
<evidence type="ECO:0000313" key="14">
    <source>
        <dbReference type="EMBL" id="KAJ3508411.1"/>
    </source>
</evidence>
<dbReference type="AlphaFoldDB" id="A0A9W8K0M3"/>
<feature type="compositionally biased region" description="Low complexity" evidence="12">
    <location>
        <begin position="566"/>
        <end position="577"/>
    </location>
</feature>
<evidence type="ECO:0000256" key="1">
    <source>
        <dbReference type="ARBA" id="ARBA00004448"/>
    </source>
</evidence>
<feature type="domain" description="Serine hydrolase" evidence="13">
    <location>
        <begin position="347"/>
        <end position="544"/>
    </location>
</feature>
<dbReference type="Proteomes" id="UP001148786">
    <property type="component" value="Unassembled WGS sequence"/>
</dbReference>
<comment type="similarity">
    <text evidence="2 11">Belongs to the mitochondrial carrier (TC 2.A.29) family.</text>
</comment>
<dbReference type="EMBL" id="JANKHO010000564">
    <property type="protein sequence ID" value="KAJ3508411.1"/>
    <property type="molecule type" value="Genomic_DNA"/>
</dbReference>
<comment type="caution">
    <text evidence="14">The sequence shown here is derived from an EMBL/GenBank/DDBJ whole genome shotgun (WGS) entry which is preliminary data.</text>
</comment>
<evidence type="ECO:0000256" key="9">
    <source>
        <dbReference type="ARBA" id="ARBA00023136"/>
    </source>
</evidence>
<feature type="repeat" description="Solcar" evidence="10">
    <location>
        <begin position="112"/>
        <end position="210"/>
    </location>
</feature>
<dbReference type="PRINTS" id="PR00926">
    <property type="entry name" value="MITOCARRIER"/>
</dbReference>
<sequence length="585" mass="63316">MSRNANKKPVGFATHIIAGGIAGGCEALVCQPLDTIKVRMQLSKSGRAPGTKARGFLATGAYIVKRETPLALYKGLGAVLSGIVPKMAIRFASFEAYKGWLADKETGKTSVGNIFIAGLAAGTTEAVAVVTPMEVVKIRLQAQQHSLADPLEAPRYRNAGHAVYTIVREEGVSTLYRGVSLTALRQATNQGTSILEFCANFTAYQEIKKLAHKYQPDLVDLPSYQHMIIGLISGAMGPFSNAPIDTIKTRLQKASAIPGQSAFQRIFAIAADMWRTEGVKSFYKGITPRVLRVAPGQAIVFAVYERVSSVIEKINPRITEDDGSDGNYHDEESFSASRIFAECSDLQQTGALRKECKDIEFVFADGPIILTPADLFGPPSSLDSQPEASAAVDDPSLTPRGWWKADKSRQTAVGIQESILSIRDLLIGQRFDGVLGFSQGAAFAAVIASLLERPNLYPPFLVDGESPHPPFKFCVAASGFKPLDPFCEPFFTPNYTTPTLHVIGRTDVVVVEERSRQLVSVSANKRVEEHDGGHFVPSKGNWRKFLAAYMRDHTAPHPSPSALPESGPSSGTATPTSYKEVVMKL</sequence>
<dbReference type="FunFam" id="1.50.40.10:FF:000021">
    <property type="entry name" value="SFC1p Mitochondrial succinate-fumarate transporter"/>
    <property type="match status" value="1"/>
</dbReference>